<accession>A0AAV4DYX9</accession>
<dbReference type="AlphaFoldDB" id="A0AAV4DYX9"/>
<reference evidence="1 2" key="1">
    <citation type="journal article" date="2021" name="Elife">
        <title>Chloroplast acquisition without the gene transfer in kleptoplastic sea slugs, Plakobranchus ocellatus.</title>
        <authorList>
            <person name="Maeda T."/>
            <person name="Takahashi S."/>
            <person name="Yoshida T."/>
            <person name="Shimamura S."/>
            <person name="Takaki Y."/>
            <person name="Nagai Y."/>
            <person name="Toyoda A."/>
            <person name="Suzuki Y."/>
            <person name="Arimoto A."/>
            <person name="Ishii H."/>
            <person name="Satoh N."/>
            <person name="Nishiyama T."/>
            <person name="Hasebe M."/>
            <person name="Maruyama T."/>
            <person name="Minagawa J."/>
            <person name="Obokata J."/>
            <person name="Shigenobu S."/>
        </authorList>
    </citation>
    <scope>NUCLEOTIDE SEQUENCE [LARGE SCALE GENOMIC DNA]</scope>
</reference>
<evidence type="ECO:0000313" key="2">
    <source>
        <dbReference type="Proteomes" id="UP000735302"/>
    </source>
</evidence>
<dbReference type="EMBL" id="BLXT01008461">
    <property type="protein sequence ID" value="GFO49237.1"/>
    <property type="molecule type" value="Genomic_DNA"/>
</dbReference>
<keyword evidence="2" id="KW-1185">Reference proteome</keyword>
<name>A0AAV4DYX9_9GAST</name>
<sequence>MDGPNVNWATFNKLRAQLNADYDNNLFNISSCGIHQLHNALWKGMDATGWDLPHGLTSAYFLCKDMPARREDFTSVTDSSVFPAKYCGHRLVENQIVMMKLKKSLPHLTKYVKTAKDKNFSPVHKTFNCD</sequence>
<gene>
    <name evidence="1" type="ORF">PoB_007574200</name>
</gene>
<comment type="caution">
    <text evidence="1">The sequence shown here is derived from an EMBL/GenBank/DDBJ whole genome shotgun (WGS) entry which is preliminary data.</text>
</comment>
<evidence type="ECO:0000313" key="1">
    <source>
        <dbReference type="EMBL" id="GFO49237.1"/>
    </source>
</evidence>
<proteinExistence type="predicted"/>
<protein>
    <submittedName>
        <fullName evidence="1">Peptidase m20 domain-containing protein 2</fullName>
    </submittedName>
</protein>
<dbReference type="Proteomes" id="UP000735302">
    <property type="component" value="Unassembled WGS sequence"/>
</dbReference>
<organism evidence="1 2">
    <name type="scientific">Plakobranchus ocellatus</name>
    <dbReference type="NCBI Taxonomy" id="259542"/>
    <lineage>
        <taxon>Eukaryota</taxon>
        <taxon>Metazoa</taxon>
        <taxon>Spiralia</taxon>
        <taxon>Lophotrochozoa</taxon>
        <taxon>Mollusca</taxon>
        <taxon>Gastropoda</taxon>
        <taxon>Heterobranchia</taxon>
        <taxon>Euthyneura</taxon>
        <taxon>Panpulmonata</taxon>
        <taxon>Sacoglossa</taxon>
        <taxon>Placobranchoidea</taxon>
        <taxon>Plakobranchidae</taxon>
        <taxon>Plakobranchus</taxon>
    </lineage>
</organism>